<dbReference type="AlphaFoldDB" id="X1DBE4"/>
<accession>X1DBE4</accession>
<name>X1DBE4_9ZZZZ</name>
<evidence type="ECO:0000313" key="1">
    <source>
        <dbReference type="EMBL" id="GAH18091.1"/>
    </source>
</evidence>
<organism evidence="1">
    <name type="scientific">marine sediment metagenome</name>
    <dbReference type="NCBI Taxonomy" id="412755"/>
    <lineage>
        <taxon>unclassified sequences</taxon>
        <taxon>metagenomes</taxon>
        <taxon>ecological metagenomes</taxon>
    </lineage>
</organism>
<gene>
    <name evidence="1" type="ORF">S01H4_57223</name>
</gene>
<sequence>MDMRSALFEAKLDVATLDETRLDEARLDMDIGDGREYPSLERGSLPQILTSLGSEPTLRLIGSDPGSVVDRARSAVRSTRMVKLV</sequence>
<protein>
    <submittedName>
        <fullName evidence="1">Uncharacterized protein</fullName>
    </submittedName>
</protein>
<proteinExistence type="predicted"/>
<comment type="caution">
    <text evidence="1">The sequence shown here is derived from an EMBL/GenBank/DDBJ whole genome shotgun (WGS) entry which is preliminary data.</text>
</comment>
<dbReference type="EMBL" id="BART01033259">
    <property type="protein sequence ID" value="GAH18091.1"/>
    <property type="molecule type" value="Genomic_DNA"/>
</dbReference>
<reference evidence="1" key="1">
    <citation type="journal article" date="2014" name="Front. Microbiol.">
        <title>High frequency of phylogenetically diverse reductive dehalogenase-homologous genes in deep subseafloor sedimentary metagenomes.</title>
        <authorList>
            <person name="Kawai M."/>
            <person name="Futagami T."/>
            <person name="Toyoda A."/>
            <person name="Takaki Y."/>
            <person name="Nishi S."/>
            <person name="Hori S."/>
            <person name="Arai W."/>
            <person name="Tsubouchi T."/>
            <person name="Morono Y."/>
            <person name="Uchiyama I."/>
            <person name="Ito T."/>
            <person name="Fujiyama A."/>
            <person name="Inagaki F."/>
            <person name="Takami H."/>
        </authorList>
    </citation>
    <scope>NUCLEOTIDE SEQUENCE</scope>
    <source>
        <strain evidence="1">Expedition CK06-06</strain>
    </source>
</reference>